<dbReference type="VEuPathDB" id="FungiDB:ASPZODRAFT_153945"/>
<name>A0A1L9S9U1_9EURO</name>
<evidence type="ECO:0008006" key="3">
    <source>
        <dbReference type="Google" id="ProtNLM"/>
    </source>
</evidence>
<dbReference type="AlphaFoldDB" id="A0A1L9S9U1"/>
<sequence>MHNTDTWANTFFSGDPPEFITEADDSPKLREFRPEDDRWRLGQVVDRTRLADATRIQVFWLRHEGRRKYVAKVFPDYTPEQAAEQLRRLRVPESRIGFQIEHALYEFDRFSREARAYSHIERFCPIEERIYFPRFHGTLTNMDRSRFSAGYAHPRALVLEAIKPDLRSRQHSRNLPLSPLELEWYCSLLCDRLRRLAALHRIGVTHGDLRDHHFRLPGDNYDTVLFDFSEAYTFTPHWPYRVNSGIPRPLKKISEGERRQVELHIQQRAEDRDLRSYLVKSISECMVDDALCQPLEKELLEVIIFRVWTRPDYFSMPSLSSAFPFLEAIRPADDPTWHIRRGRILNCYESVWASFIPAGDPPASVMFHGEPGFENLGLKYLLCLVPRAWDIGTSASSDPKHAKIYDKLRQACSLLISSKIIGCIIHGQEIVEQASRKFDC</sequence>
<dbReference type="InterPro" id="IPR011009">
    <property type="entry name" value="Kinase-like_dom_sf"/>
</dbReference>
<dbReference type="EMBL" id="KV878349">
    <property type="protein sequence ID" value="OJJ43962.1"/>
    <property type="molecule type" value="Genomic_DNA"/>
</dbReference>
<evidence type="ECO:0000313" key="2">
    <source>
        <dbReference type="Proteomes" id="UP000184188"/>
    </source>
</evidence>
<dbReference type="RefSeq" id="XP_022578472.1">
    <property type="nucleotide sequence ID" value="XM_022726034.1"/>
</dbReference>
<accession>A0A1L9S9U1</accession>
<dbReference type="STRING" id="1073090.A0A1L9S9U1"/>
<proteinExistence type="predicted"/>
<gene>
    <name evidence="1" type="ORF">ASPZODRAFT_153945</name>
</gene>
<dbReference type="OrthoDB" id="4138941at2759"/>
<organism evidence="1 2">
    <name type="scientific">Penicilliopsis zonata CBS 506.65</name>
    <dbReference type="NCBI Taxonomy" id="1073090"/>
    <lineage>
        <taxon>Eukaryota</taxon>
        <taxon>Fungi</taxon>
        <taxon>Dikarya</taxon>
        <taxon>Ascomycota</taxon>
        <taxon>Pezizomycotina</taxon>
        <taxon>Eurotiomycetes</taxon>
        <taxon>Eurotiomycetidae</taxon>
        <taxon>Eurotiales</taxon>
        <taxon>Aspergillaceae</taxon>
        <taxon>Penicilliopsis</taxon>
    </lineage>
</organism>
<reference evidence="2" key="1">
    <citation type="journal article" date="2017" name="Genome Biol.">
        <title>Comparative genomics reveals high biological diversity and specific adaptations in the industrially and medically important fungal genus Aspergillus.</title>
        <authorList>
            <person name="de Vries R.P."/>
            <person name="Riley R."/>
            <person name="Wiebenga A."/>
            <person name="Aguilar-Osorio G."/>
            <person name="Amillis S."/>
            <person name="Uchima C.A."/>
            <person name="Anderluh G."/>
            <person name="Asadollahi M."/>
            <person name="Askin M."/>
            <person name="Barry K."/>
            <person name="Battaglia E."/>
            <person name="Bayram O."/>
            <person name="Benocci T."/>
            <person name="Braus-Stromeyer S.A."/>
            <person name="Caldana C."/>
            <person name="Canovas D."/>
            <person name="Cerqueira G.C."/>
            <person name="Chen F."/>
            <person name="Chen W."/>
            <person name="Choi C."/>
            <person name="Clum A."/>
            <person name="Dos Santos R.A."/>
            <person name="Damasio A.R."/>
            <person name="Diallinas G."/>
            <person name="Emri T."/>
            <person name="Fekete E."/>
            <person name="Flipphi M."/>
            <person name="Freyberg S."/>
            <person name="Gallo A."/>
            <person name="Gournas C."/>
            <person name="Habgood R."/>
            <person name="Hainaut M."/>
            <person name="Harispe M.L."/>
            <person name="Henrissat B."/>
            <person name="Hilden K.S."/>
            <person name="Hope R."/>
            <person name="Hossain A."/>
            <person name="Karabika E."/>
            <person name="Karaffa L."/>
            <person name="Karanyi Z."/>
            <person name="Krasevec N."/>
            <person name="Kuo A."/>
            <person name="Kusch H."/>
            <person name="LaButti K."/>
            <person name="Lagendijk E.L."/>
            <person name="Lapidus A."/>
            <person name="Levasseur A."/>
            <person name="Lindquist E."/>
            <person name="Lipzen A."/>
            <person name="Logrieco A.F."/>
            <person name="MacCabe A."/>
            <person name="Maekelae M.R."/>
            <person name="Malavazi I."/>
            <person name="Melin P."/>
            <person name="Meyer V."/>
            <person name="Mielnichuk N."/>
            <person name="Miskei M."/>
            <person name="Molnar A.P."/>
            <person name="Mule G."/>
            <person name="Ngan C.Y."/>
            <person name="Orejas M."/>
            <person name="Orosz E."/>
            <person name="Ouedraogo J.P."/>
            <person name="Overkamp K.M."/>
            <person name="Park H.-S."/>
            <person name="Perrone G."/>
            <person name="Piumi F."/>
            <person name="Punt P.J."/>
            <person name="Ram A.F."/>
            <person name="Ramon A."/>
            <person name="Rauscher S."/>
            <person name="Record E."/>
            <person name="Riano-Pachon D.M."/>
            <person name="Robert V."/>
            <person name="Roehrig J."/>
            <person name="Ruller R."/>
            <person name="Salamov A."/>
            <person name="Salih N.S."/>
            <person name="Samson R.A."/>
            <person name="Sandor E."/>
            <person name="Sanguinetti M."/>
            <person name="Schuetze T."/>
            <person name="Sepcic K."/>
            <person name="Shelest E."/>
            <person name="Sherlock G."/>
            <person name="Sophianopoulou V."/>
            <person name="Squina F.M."/>
            <person name="Sun H."/>
            <person name="Susca A."/>
            <person name="Todd R.B."/>
            <person name="Tsang A."/>
            <person name="Unkles S.E."/>
            <person name="van de Wiele N."/>
            <person name="van Rossen-Uffink D."/>
            <person name="Oliveira J.V."/>
            <person name="Vesth T.C."/>
            <person name="Visser J."/>
            <person name="Yu J.-H."/>
            <person name="Zhou M."/>
            <person name="Andersen M.R."/>
            <person name="Archer D.B."/>
            <person name="Baker S.E."/>
            <person name="Benoit I."/>
            <person name="Brakhage A.A."/>
            <person name="Braus G.H."/>
            <person name="Fischer R."/>
            <person name="Frisvad J.C."/>
            <person name="Goldman G.H."/>
            <person name="Houbraken J."/>
            <person name="Oakley B."/>
            <person name="Pocsi I."/>
            <person name="Scazzocchio C."/>
            <person name="Seiboth B."/>
            <person name="vanKuyk P.A."/>
            <person name="Wortman J."/>
            <person name="Dyer P.S."/>
            <person name="Grigoriev I.V."/>
        </authorList>
    </citation>
    <scope>NUCLEOTIDE SEQUENCE [LARGE SCALE GENOMIC DNA]</scope>
    <source>
        <strain evidence="2">CBS 506.65</strain>
    </source>
</reference>
<dbReference type="GeneID" id="34612498"/>
<evidence type="ECO:0000313" key="1">
    <source>
        <dbReference type="EMBL" id="OJJ43962.1"/>
    </source>
</evidence>
<dbReference type="SUPFAM" id="SSF56112">
    <property type="entry name" value="Protein kinase-like (PK-like)"/>
    <property type="match status" value="1"/>
</dbReference>
<protein>
    <recommendedName>
        <fullName evidence="3">Protein kinase domain-containing protein</fullName>
    </recommendedName>
</protein>
<dbReference type="Proteomes" id="UP000184188">
    <property type="component" value="Unassembled WGS sequence"/>
</dbReference>
<keyword evidence="2" id="KW-1185">Reference proteome</keyword>